<dbReference type="AlphaFoldDB" id="A0A9E2KZN1"/>
<feature type="repeat" description="ANK" evidence="3">
    <location>
        <begin position="76"/>
        <end position="108"/>
    </location>
</feature>
<dbReference type="InterPro" id="IPR036770">
    <property type="entry name" value="Ankyrin_rpt-contain_sf"/>
</dbReference>
<dbReference type="PANTHER" id="PTHR24198">
    <property type="entry name" value="ANKYRIN REPEAT AND PROTEIN KINASE DOMAIN-CONTAINING PROTEIN"/>
    <property type="match status" value="1"/>
</dbReference>
<evidence type="ECO:0000256" key="3">
    <source>
        <dbReference type="PROSITE-ProRule" id="PRU00023"/>
    </source>
</evidence>
<dbReference type="PROSITE" id="PS50297">
    <property type="entry name" value="ANK_REP_REGION"/>
    <property type="match status" value="2"/>
</dbReference>
<keyword evidence="1" id="KW-0677">Repeat</keyword>
<feature type="repeat" description="ANK" evidence="3">
    <location>
        <begin position="250"/>
        <end position="282"/>
    </location>
</feature>
<evidence type="ECO:0000313" key="5">
    <source>
        <dbReference type="EMBL" id="MBU3848965.1"/>
    </source>
</evidence>
<accession>A0A9E2KZN1</accession>
<dbReference type="PROSITE" id="PS50088">
    <property type="entry name" value="ANK_REPEAT"/>
    <property type="match status" value="2"/>
</dbReference>
<dbReference type="PROSITE" id="PS51257">
    <property type="entry name" value="PROKAR_LIPOPROTEIN"/>
    <property type="match status" value="1"/>
</dbReference>
<feature type="signal peptide" evidence="4">
    <location>
        <begin position="1"/>
        <end position="20"/>
    </location>
</feature>
<dbReference type="Pfam" id="PF12796">
    <property type="entry name" value="Ank_2"/>
    <property type="match status" value="2"/>
</dbReference>
<keyword evidence="2 3" id="KW-0040">ANK repeat</keyword>
<evidence type="ECO:0000256" key="4">
    <source>
        <dbReference type="SAM" id="SignalP"/>
    </source>
</evidence>
<evidence type="ECO:0000256" key="2">
    <source>
        <dbReference type="ARBA" id="ARBA00023043"/>
    </source>
</evidence>
<proteinExistence type="predicted"/>
<reference evidence="5" key="2">
    <citation type="submission" date="2021-04" db="EMBL/GenBank/DDBJ databases">
        <authorList>
            <person name="Gilroy R."/>
        </authorList>
    </citation>
    <scope>NUCLEOTIDE SEQUENCE</scope>
    <source>
        <strain evidence="5">Gambia15-2214</strain>
    </source>
</reference>
<dbReference type="SUPFAM" id="SSF48403">
    <property type="entry name" value="Ankyrin repeat"/>
    <property type="match status" value="1"/>
</dbReference>
<protein>
    <submittedName>
        <fullName evidence="5">Ankyrin repeat domain-containing protein</fullName>
    </submittedName>
</protein>
<gene>
    <name evidence="5" type="ORF">IAA16_00190</name>
</gene>
<dbReference type="PANTHER" id="PTHR24198:SF165">
    <property type="entry name" value="ANKYRIN REPEAT-CONTAINING PROTEIN-RELATED"/>
    <property type="match status" value="1"/>
</dbReference>
<dbReference type="InterPro" id="IPR002110">
    <property type="entry name" value="Ankyrin_rpt"/>
</dbReference>
<name>A0A9E2KZN1_9SPIR</name>
<dbReference type="Proteomes" id="UP000823914">
    <property type="component" value="Unassembled WGS sequence"/>
</dbReference>
<feature type="chain" id="PRO_5038615891" evidence="4">
    <location>
        <begin position="21"/>
        <end position="376"/>
    </location>
</feature>
<reference evidence="5" key="1">
    <citation type="journal article" date="2021" name="PeerJ">
        <title>Extensive microbial diversity within the chicken gut microbiome revealed by metagenomics and culture.</title>
        <authorList>
            <person name="Gilroy R."/>
            <person name="Ravi A."/>
            <person name="Getino M."/>
            <person name="Pursley I."/>
            <person name="Horton D.L."/>
            <person name="Alikhan N.F."/>
            <person name="Baker D."/>
            <person name="Gharbi K."/>
            <person name="Hall N."/>
            <person name="Watson M."/>
            <person name="Adriaenssens E.M."/>
            <person name="Foster-Nyarko E."/>
            <person name="Jarju S."/>
            <person name="Secka A."/>
            <person name="Antonio M."/>
            <person name="Oren A."/>
            <person name="Chaudhuri R.R."/>
            <person name="La Ragione R."/>
            <person name="Hildebrand F."/>
            <person name="Pallen M.J."/>
        </authorList>
    </citation>
    <scope>NUCLEOTIDE SEQUENCE</scope>
    <source>
        <strain evidence="5">Gambia15-2214</strain>
    </source>
</reference>
<sequence>MKKTTFVLLCLWTVFLFSCATTSVPKEQRFQALEDAILEGDLAAAKALIKADKSLLKQHTEIESMEAYDGSENYIYQATPLQMAIINQDAPMVQLFLEYGADPKLTDEDGWDSIVYAAAYGTPEIIDMLVDHDPTLLNYRTYSYDTTILHNAASMGTLDTVRHLVETYGLDTTTPDVDGETPVDYAYWNNDEAVYQYFEAVAPSVSTEDLPPLYQAIINQDLEQIQARIKENPDSLHEQADVILQDTLFSGITPLQLALLHQNPDIVRLLLDSGADPRQTDNDDADAALYAAASGDIECIKALVQSDPHIFTYRTYEYNATPLHVAAIMCSRETIEYLVTECGADPTAQDMDGDTPADYAEMSFNLEVAEYLSSLE</sequence>
<dbReference type="SMART" id="SM00248">
    <property type="entry name" value="ANK"/>
    <property type="match status" value="9"/>
</dbReference>
<keyword evidence="4" id="KW-0732">Signal</keyword>
<evidence type="ECO:0000256" key="1">
    <source>
        <dbReference type="ARBA" id="ARBA00022737"/>
    </source>
</evidence>
<dbReference type="EMBL" id="JAHLFV010000003">
    <property type="protein sequence ID" value="MBU3848965.1"/>
    <property type="molecule type" value="Genomic_DNA"/>
</dbReference>
<comment type="caution">
    <text evidence="5">The sequence shown here is derived from an EMBL/GenBank/DDBJ whole genome shotgun (WGS) entry which is preliminary data.</text>
</comment>
<evidence type="ECO:0000313" key="6">
    <source>
        <dbReference type="Proteomes" id="UP000823914"/>
    </source>
</evidence>
<dbReference type="Gene3D" id="1.25.40.20">
    <property type="entry name" value="Ankyrin repeat-containing domain"/>
    <property type="match status" value="2"/>
</dbReference>
<organism evidence="5 6">
    <name type="scientific">Candidatus Treponema excrementipullorum</name>
    <dbReference type="NCBI Taxonomy" id="2838768"/>
    <lineage>
        <taxon>Bacteria</taxon>
        <taxon>Pseudomonadati</taxon>
        <taxon>Spirochaetota</taxon>
        <taxon>Spirochaetia</taxon>
        <taxon>Spirochaetales</taxon>
        <taxon>Treponemataceae</taxon>
        <taxon>Treponema</taxon>
    </lineage>
</organism>